<dbReference type="InterPro" id="IPR007206">
    <property type="entry name" value="Protein_HGH1_C"/>
</dbReference>
<evidence type="ECO:0000313" key="5">
    <source>
        <dbReference type="EMBL" id="GFH51058.1"/>
    </source>
</evidence>
<sequence length="438" mass="48884">MASENVYKDLIGFLQSEREDLRLAASEAVLQVTDNDSMSSLVKYGAIKPLCRLASRTNEKAGVIALEALVHLSSNGPSVNQCVEDILDCGGINRMTEIALMPGSDEEWRKRVNFSLALLANMTRTEKGSIQLCGFSMPDEAVPISKIEEIDEEEEKAKLPSKPTMALLTALFLNKSYVRDPEVAEDAENKNDDEDDILGEKKISIEKVAASTDDPFQHFAAVLMNATQCDQGRRFVMRIHSNNANEKGTSILQRILPELRSPNPVRRRGLAGTIKNCSFDKNSAWWLINEVDIIPKILYPLAGPEELDIDEKRGMDPDLWLEGPDKVREPECETRLLLVEAILLLSATGRRSRESIRVQKTYAILKTMDMSEESEEINERINECVQYLRRDEEGTEEGSSDKLVYESVSVNGKLLALPVPSASTEIGGKTEEDYDDVD</sequence>
<dbReference type="PANTHER" id="PTHR13387">
    <property type="entry name" value="PROTEIN HGH1 HOMOLOG"/>
    <property type="match status" value="1"/>
</dbReference>
<dbReference type="InterPro" id="IPR016024">
    <property type="entry name" value="ARM-type_fold"/>
</dbReference>
<comment type="similarity">
    <text evidence="1">Belongs to the HGH1 family.</text>
</comment>
<evidence type="ECO:0000259" key="3">
    <source>
        <dbReference type="Pfam" id="PF04063"/>
    </source>
</evidence>
<feature type="domain" description="Protein HGH1 N-terminal" evidence="3">
    <location>
        <begin position="116"/>
        <end position="335"/>
    </location>
</feature>
<dbReference type="Gene3D" id="1.25.10.10">
    <property type="entry name" value="Leucine-rich Repeat Variant"/>
    <property type="match status" value="1"/>
</dbReference>
<feature type="domain" description="Protein HGH1 C-terminal" evidence="4">
    <location>
        <begin position="341"/>
        <end position="395"/>
    </location>
</feature>
<gene>
    <name evidence="5" type="ORF">CTEN210_07534</name>
</gene>
<comment type="caution">
    <text evidence="5">The sequence shown here is derived from an EMBL/GenBank/DDBJ whole genome shotgun (WGS) entry which is preliminary data.</text>
</comment>
<dbReference type="Pfam" id="PF04064">
    <property type="entry name" value="DUF384"/>
    <property type="match status" value="1"/>
</dbReference>
<keyword evidence="6" id="KW-1185">Reference proteome</keyword>
<name>A0AAD3CSE8_9STRA</name>
<dbReference type="PANTHER" id="PTHR13387:SF9">
    <property type="entry name" value="PROTEIN HGH1 HOMOLOG"/>
    <property type="match status" value="1"/>
</dbReference>
<dbReference type="AlphaFoldDB" id="A0AAD3CSE8"/>
<accession>A0AAD3CSE8</accession>
<evidence type="ECO:0000259" key="4">
    <source>
        <dbReference type="Pfam" id="PF04064"/>
    </source>
</evidence>
<dbReference type="InterPro" id="IPR007205">
    <property type="entry name" value="Protein_HGH1_N"/>
</dbReference>
<evidence type="ECO:0000256" key="2">
    <source>
        <dbReference type="ARBA" id="ARBA00014076"/>
    </source>
</evidence>
<dbReference type="InterPro" id="IPR039717">
    <property type="entry name" value="Hgh1"/>
</dbReference>
<reference evidence="5 6" key="1">
    <citation type="journal article" date="2021" name="Sci. Rep.">
        <title>The genome of the diatom Chaetoceros tenuissimus carries an ancient integrated fragment of an extant virus.</title>
        <authorList>
            <person name="Hongo Y."/>
            <person name="Kimura K."/>
            <person name="Takaki Y."/>
            <person name="Yoshida Y."/>
            <person name="Baba S."/>
            <person name="Kobayashi G."/>
            <person name="Nagasaki K."/>
            <person name="Hano T."/>
            <person name="Tomaru Y."/>
        </authorList>
    </citation>
    <scope>NUCLEOTIDE SEQUENCE [LARGE SCALE GENOMIC DNA]</scope>
    <source>
        <strain evidence="5 6">NIES-3715</strain>
    </source>
</reference>
<evidence type="ECO:0000256" key="1">
    <source>
        <dbReference type="ARBA" id="ARBA00006712"/>
    </source>
</evidence>
<dbReference type="EMBL" id="BLLK01000045">
    <property type="protein sequence ID" value="GFH51058.1"/>
    <property type="molecule type" value="Genomic_DNA"/>
</dbReference>
<dbReference type="Pfam" id="PF04063">
    <property type="entry name" value="DUF383"/>
    <property type="match status" value="1"/>
</dbReference>
<protein>
    <recommendedName>
        <fullName evidence="2">Protein HGH1 homolog</fullName>
    </recommendedName>
</protein>
<organism evidence="5 6">
    <name type="scientific">Chaetoceros tenuissimus</name>
    <dbReference type="NCBI Taxonomy" id="426638"/>
    <lineage>
        <taxon>Eukaryota</taxon>
        <taxon>Sar</taxon>
        <taxon>Stramenopiles</taxon>
        <taxon>Ochrophyta</taxon>
        <taxon>Bacillariophyta</taxon>
        <taxon>Coscinodiscophyceae</taxon>
        <taxon>Chaetocerotophycidae</taxon>
        <taxon>Chaetocerotales</taxon>
        <taxon>Chaetocerotaceae</taxon>
        <taxon>Chaetoceros</taxon>
    </lineage>
</organism>
<dbReference type="Proteomes" id="UP001054902">
    <property type="component" value="Unassembled WGS sequence"/>
</dbReference>
<evidence type="ECO:0000313" key="6">
    <source>
        <dbReference type="Proteomes" id="UP001054902"/>
    </source>
</evidence>
<dbReference type="SUPFAM" id="SSF48371">
    <property type="entry name" value="ARM repeat"/>
    <property type="match status" value="1"/>
</dbReference>
<dbReference type="InterPro" id="IPR011989">
    <property type="entry name" value="ARM-like"/>
</dbReference>
<proteinExistence type="inferred from homology"/>